<accession>A0AB39XF21</accession>
<feature type="domain" description="MaoC-like" evidence="1">
    <location>
        <begin position="11"/>
        <end position="121"/>
    </location>
</feature>
<dbReference type="RefSeq" id="WP_369721028.1">
    <property type="nucleotide sequence ID" value="NZ_CP165734.1"/>
</dbReference>
<dbReference type="InterPro" id="IPR052342">
    <property type="entry name" value="MCH/BMMD"/>
</dbReference>
<dbReference type="InterPro" id="IPR029069">
    <property type="entry name" value="HotDog_dom_sf"/>
</dbReference>
<dbReference type="PANTHER" id="PTHR43664:SF1">
    <property type="entry name" value="BETA-METHYLMALYL-COA DEHYDRATASE"/>
    <property type="match status" value="1"/>
</dbReference>
<dbReference type="SUPFAM" id="SSF54637">
    <property type="entry name" value="Thioesterase/thiol ester dehydrase-isomerase"/>
    <property type="match status" value="1"/>
</dbReference>
<dbReference type="InterPro" id="IPR002539">
    <property type="entry name" value="MaoC-like_dom"/>
</dbReference>
<dbReference type="Gene3D" id="3.10.129.10">
    <property type="entry name" value="Hotdog Thioesterase"/>
    <property type="match status" value="1"/>
</dbReference>
<protein>
    <submittedName>
        <fullName evidence="2">MaoC family dehydratase</fullName>
    </submittedName>
</protein>
<dbReference type="EMBL" id="CP165734">
    <property type="protein sequence ID" value="XDV56585.1"/>
    <property type="molecule type" value="Genomic_DNA"/>
</dbReference>
<name>A0AB39XF21_9BRAD</name>
<dbReference type="PANTHER" id="PTHR43664">
    <property type="entry name" value="MONOAMINE OXIDASE-RELATED"/>
    <property type="match status" value="1"/>
</dbReference>
<reference evidence="2" key="1">
    <citation type="submission" date="2024-08" db="EMBL/GenBank/DDBJ databases">
        <authorList>
            <person name="Chaddad Z."/>
            <person name="Lamrabet M."/>
            <person name="Bouhnik O."/>
            <person name="Alami S."/>
            <person name="Wipf D."/>
            <person name="Courty P.E."/>
            <person name="Missbah El Idrissi M."/>
        </authorList>
    </citation>
    <scope>NUCLEOTIDE SEQUENCE</scope>
    <source>
        <strain evidence="2">LLZ17</strain>
    </source>
</reference>
<dbReference type="CDD" id="cd03454">
    <property type="entry name" value="YdeM"/>
    <property type="match status" value="1"/>
</dbReference>
<sequence>MRFFEDIEIGQRREIGAYTFTADSIKNFAAKFDPQRFHLDEEEGRNSLFGGLAASGWHVGSACMSLLVADGQRLAREAAARGEEVAVWGPSPGFRDLRWIRPVLAGDTVSYLSEVVDKRASGSRPGWGILTARTTGTNQRGEEVYAITATAFVPMRGKGEPHGAL</sequence>
<proteinExistence type="predicted"/>
<evidence type="ECO:0000259" key="1">
    <source>
        <dbReference type="Pfam" id="PF01575"/>
    </source>
</evidence>
<dbReference type="AlphaFoldDB" id="A0AB39XF21"/>
<organism evidence="2">
    <name type="scientific">Bradyrhizobium sp. LLZ17</name>
    <dbReference type="NCBI Taxonomy" id="3239388"/>
    <lineage>
        <taxon>Bacteria</taxon>
        <taxon>Pseudomonadati</taxon>
        <taxon>Pseudomonadota</taxon>
        <taxon>Alphaproteobacteria</taxon>
        <taxon>Hyphomicrobiales</taxon>
        <taxon>Nitrobacteraceae</taxon>
        <taxon>Bradyrhizobium</taxon>
    </lineage>
</organism>
<dbReference type="Pfam" id="PF01575">
    <property type="entry name" value="MaoC_dehydratas"/>
    <property type="match status" value="1"/>
</dbReference>
<gene>
    <name evidence="2" type="ORF">AB8Z38_28680</name>
</gene>
<evidence type="ECO:0000313" key="2">
    <source>
        <dbReference type="EMBL" id="XDV56585.1"/>
    </source>
</evidence>